<comment type="caution">
    <text evidence="1">The sequence shown here is derived from an EMBL/GenBank/DDBJ whole genome shotgun (WGS) entry which is preliminary data.</text>
</comment>
<dbReference type="Proteomes" id="UP001157502">
    <property type="component" value="Chromosome 31"/>
</dbReference>
<reference evidence="1" key="1">
    <citation type="submission" date="2021-05" db="EMBL/GenBank/DDBJ databases">
        <authorList>
            <person name="Pan Q."/>
            <person name="Jouanno E."/>
            <person name="Zahm M."/>
            <person name="Klopp C."/>
            <person name="Cabau C."/>
            <person name="Louis A."/>
            <person name="Berthelot C."/>
            <person name="Parey E."/>
            <person name="Roest Crollius H."/>
            <person name="Montfort J."/>
            <person name="Robinson-Rechavi M."/>
            <person name="Bouchez O."/>
            <person name="Lampietro C."/>
            <person name="Lopez Roques C."/>
            <person name="Donnadieu C."/>
            <person name="Postlethwait J."/>
            <person name="Bobe J."/>
            <person name="Dillon D."/>
            <person name="Chandos A."/>
            <person name="von Hippel F."/>
            <person name="Guiguen Y."/>
        </authorList>
    </citation>
    <scope>NUCLEOTIDE SEQUENCE</scope>
    <source>
        <strain evidence="1">YG-Jan2019</strain>
    </source>
</reference>
<protein>
    <submittedName>
        <fullName evidence="1">Uncharacterized protein</fullName>
    </submittedName>
</protein>
<name>A0ACC2FB69_DALPE</name>
<gene>
    <name evidence="1" type="ORF">DPEC_G00325020</name>
</gene>
<evidence type="ECO:0000313" key="2">
    <source>
        <dbReference type="Proteomes" id="UP001157502"/>
    </source>
</evidence>
<evidence type="ECO:0000313" key="1">
    <source>
        <dbReference type="EMBL" id="KAJ7988579.1"/>
    </source>
</evidence>
<dbReference type="EMBL" id="CM055758">
    <property type="protein sequence ID" value="KAJ7988579.1"/>
    <property type="molecule type" value="Genomic_DNA"/>
</dbReference>
<organism evidence="1 2">
    <name type="scientific">Dallia pectoralis</name>
    <name type="common">Alaska blackfish</name>
    <dbReference type="NCBI Taxonomy" id="75939"/>
    <lineage>
        <taxon>Eukaryota</taxon>
        <taxon>Metazoa</taxon>
        <taxon>Chordata</taxon>
        <taxon>Craniata</taxon>
        <taxon>Vertebrata</taxon>
        <taxon>Euteleostomi</taxon>
        <taxon>Actinopterygii</taxon>
        <taxon>Neopterygii</taxon>
        <taxon>Teleostei</taxon>
        <taxon>Protacanthopterygii</taxon>
        <taxon>Esociformes</taxon>
        <taxon>Umbridae</taxon>
        <taxon>Dallia</taxon>
    </lineage>
</organism>
<accession>A0ACC2FB69</accession>
<keyword evidence="2" id="KW-1185">Reference proteome</keyword>
<proteinExistence type="predicted"/>
<sequence length="106" mass="11894">MESNALGKFTVSERDRELRVRLGEEFQTGLCRCVSLCSVSACENRLEIILLTKAVWNVLDFELRSIAAQAFCTTWKPIGTESSVTRFETIPLSLTLPTDFSQQVCS</sequence>